<dbReference type="RefSeq" id="WP_236255629.1">
    <property type="nucleotide sequence ID" value="NZ_BNEK01000002.1"/>
</dbReference>
<name>A0ABQ3TQR3_STRHY</name>
<feature type="region of interest" description="Disordered" evidence="1">
    <location>
        <begin position="1"/>
        <end position="46"/>
    </location>
</feature>
<evidence type="ECO:0000313" key="3">
    <source>
        <dbReference type="Proteomes" id="UP001054854"/>
    </source>
</evidence>
<dbReference type="Proteomes" id="UP001054854">
    <property type="component" value="Unassembled WGS sequence"/>
</dbReference>
<comment type="caution">
    <text evidence="2">The sequence shown here is derived from an EMBL/GenBank/DDBJ whole genome shotgun (WGS) entry which is preliminary data.</text>
</comment>
<evidence type="ECO:0008006" key="4">
    <source>
        <dbReference type="Google" id="ProtNLM"/>
    </source>
</evidence>
<protein>
    <recommendedName>
        <fullName evidence="4">ABC transporter ATP-binding protein</fullName>
    </recommendedName>
</protein>
<gene>
    <name evidence="2" type="ORF">TPA0910_01120</name>
</gene>
<organism evidence="2 3">
    <name type="scientific">Streptomyces hygroscopicus</name>
    <dbReference type="NCBI Taxonomy" id="1912"/>
    <lineage>
        <taxon>Bacteria</taxon>
        <taxon>Bacillati</taxon>
        <taxon>Actinomycetota</taxon>
        <taxon>Actinomycetes</taxon>
        <taxon>Kitasatosporales</taxon>
        <taxon>Streptomycetaceae</taxon>
        <taxon>Streptomyces</taxon>
        <taxon>Streptomyces violaceusniger group</taxon>
    </lineage>
</organism>
<keyword evidence="3" id="KW-1185">Reference proteome</keyword>
<accession>A0ABQ3TQR3</accession>
<evidence type="ECO:0000313" key="2">
    <source>
        <dbReference type="EMBL" id="GHJ25679.1"/>
    </source>
</evidence>
<dbReference type="EMBL" id="BNEK01000002">
    <property type="protein sequence ID" value="GHJ25679.1"/>
    <property type="molecule type" value="Genomic_DNA"/>
</dbReference>
<evidence type="ECO:0000256" key="1">
    <source>
        <dbReference type="SAM" id="MobiDB-lite"/>
    </source>
</evidence>
<sequence length="131" mass="14208">MRSDDGPHSRRPRRDGSLEHMDTGVEAARPSVTSGRGADGVAGPPARMSFDLPHGYFLGDMPPLAPLGVTWQEEAGRTVRLETGDLQRTATALLSWAREEGVELRALEARSVTPEEAFSRIAQGREGWGRG</sequence>
<reference evidence="2" key="1">
    <citation type="submission" date="2024-05" db="EMBL/GenBank/DDBJ databases">
        <title>Whole genome shotgun sequence of Streptomyces hygroscopicus NBRC 113678.</title>
        <authorList>
            <person name="Komaki H."/>
            <person name="Tamura T."/>
        </authorList>
    </citation>
    <scope>NUCLEOTIDE SEQUENCE</scope>
    <source>
        <strain evidence="2">N11-34</strain>
    </source>
</reference>
<proteinExistence type="predicted"/>
<feature type="compositionally biased region" description="Basic and acidic residues" evidence="1">
    <location>
        <begin position="1"/>
        <end position="23"/>
    </location>
</feature>